<proteinExistence type="predicted"/>
<organism evidence="1">
    <name type="scientific">Brassica napus</name>
    <name type="common">Rape</name>
    <dbReference type="NCBI Taxonomy" id="3708"/>
    <lineage>
        <taxon>Eukaryota</taxon>
        <taxon>Viridiplantae</taxon>
        <taxon>Streptophyta</taxon>
        <taxon>Embryophyta</taxon>
        <taxon>Tracheophyta</taxon>
        <taxon>Spermatophyta</taxon>
        <taxon>Magnoliopsida</taxon>
        <taxon>eudicotyledons</taxon>
        <taxon>Gunneridae</taxon>
        <taxon>Pentapetalae</taxon>
        <taxon>rosids</taxon>
        <taxon>malvids</taxon>
        <taxon>Brassicales</taxon>
        <taxon>Brassicaceae</taxon>
        <taxon>Brassiceae</taxon>
        <taxon>Brassica</taxon>
    </lineage>
</organism>
<dbReference type="EMBL" id="HG994360">
    <property type="protein sequence ID" value="CAF2086750.1"/>
    <property type="molecule type" value="Genomic_DNA"/>
</dbReference>
<sequence>MRYLGTSAWVSQIVVPPSSRGYGTEADLPCVTVRGWPKSKLRTPGAS</sequence>
<dbReference type="AlphaFoldDB" id="A0A816SRP0"/>
<evidence type="ECO:0000313" key="1">
    <source>
        <dbReference type="EMBL" id="CAF2086750.1"/>
    </source>
</evidence>
<protein>
    <submittedName>
        <fullName evidence="1">(rape) hypothetical protein</fullName>
    </submittedName>
</protein>
<accession>A0A816SRP0</accession>
<reference evidence="1" key="1">
    <citation type="submission" date="2021-01" db="EMBL/GenBank/DDBJ databases">
        <authorList>
            <consortium name="Genoscope - CEA"/>
            <person name="William W."/>
        </authorList>
    </citation>
    <scope>NUCLEOTIDE SEQUENCE</scope>
</reference>
<gene>
    <name evidence="1" type="ORF">DARMORV10_A06P25980.1</name>
</gene>
<name>A0A816SRP0_BRANA</name>
<dbReference type="Proteomes" id="UP001295469">
    <property type="component" value="Chromosome A06"/>
</dbReference>